<gene>
    <name evidence="1" type="ORF">KKC1_27570</name>
</gene>
<evidence type="ECO:0008006" key="3">
    <source>
        <dbReference type="Google" id="ProtNLM"/>
    </source>
</evidence>
<comment type="caution">
    <text evidence="1">The sequence shown here is derived from an EMBL/GenBank/DDBJ whole genome shotgun (WGS) entry which is preliminary data.</text>
</comment>
<organism evidence="1 2">
    <name type="scientific">Calderihabitans maritimus</name>
    <dbReference type="NCBI Taxonomy" id="1246530"/>
    <lineage>
        <taxon>Bacteria</taxon>
        <taxon>Bacillati</taxon>
        <taxon>Bacillota</taxon>
        <taxon>Clostridia</taxon>
        <taxon>Neomoorellales</taxon>
        <taxon>Calderihabitantaceae</taxon>
        <taxon>Calderihabitans</taxon>
    </lineage>
</organism>
<accession>A0A1Z5HVQ5</accession>
<evidence type="ECO:0000313" key="2">
    <source>
        <dbReference type="Proteomes" id="UP000197032"/>
    </source>
</evidence>
<proteinExistence type="predicted"/>
<evidence type="ECO:0000313" key="1">
    <source>
        <dbReference type="EMBL" id="GAW93629.1"/>
    </source>
</evidence>
<protein>
    <recommendedName>
        <fullName evidence="3">ATP synthase</fullName>
    </recommendedName>
</protein>
<sequence>MRKIKPDQSRIVEAYIGEYASGKSENAVNRAVELVREGRRVTLVDVDIVEPFYTLRPIKKKLIDMGIDVITWETRETMGLGEAGSGIKPEGRWALWREGDVILDVGYGVAGAKTLNLIEGAMESKELKVLVVVNIARPLTSTVEDIVQYVKDLGRADGLINNSHLGEETTLEFVQDGARIVTEAAKILNLPVVATAVEETLAPLIGSSDCMGNPVRRLHRYMPQTFW</sequence>
<name>A0A1Z5HVQ5_9FIRM</name>
<dbReference type="Proteomes" id="UP000197032">
    <property type="component" value="Unassembled WGS sequence"/>
</dbReference>
<dbReference type="InterPro" id="IPR027417">
    <property type="entry name" value="P-loop_NTPase"/>
</dbReference>
<dbReference type="EMBL" id="BDGJ01000168">
    <property type="protein sequence ID" value="GAW93629.1"/>
    <property type="molecule type" value="Genomic_DNA"/>
</dbReference>
<dbReference type="SUPFAM" id="SSF52540">
    <property type="entry name" value="P-loop containing nucleoside triphosphate hydrolases"/>
    <property type="match status" value="1"/>
</dbReference>
<dbReference type="AlphaFoldDB" id="A0A1Z5HVQ5"/>
<reference evidence="2" key="1">
    <citation type="journal article" date="2017" name="Appl. Environ. Microbiol.">
        <title>Genomic analysis of Calderihabitans maritimus KKC1, a thermophilic hydrogenogenic carboxydotrophic bacterium isolated from marine sediment.</title>
        <authorList>
            <person name="Omae K."/>
            <person name="Yoneda Y."/>
            <person name="Fukuyama Y."/>
            <person name="Yoshida T."/>
            <person name="Sako Y."/>
        </authorList>
    </citation>
    <scope>NUCLEOTIDE SEQUENCE [LARGE SCALE GENOMIC DNA]</scope>
    <source>
        <strain evidence="2">KKC1</strain>
    </source>
</reference>
<keyword evidence="2" id="KW-1185">Reference proteome</keyword>